<dbReference type="AlphaFoldDB" id="A0A2K6W9E6"/>
<evidence type="ECO:0000313" key="2">
    <source>
        <dbReference type="EnsemblMetazoa" id="OVOC6500.2"/>
    </source>
</evidence>
<dbReference type="OMA" id="LPFWSKF"/>
<feature type="compositionally biased region" description="Basic and acidic residues" evidence="1">
    <location>
        <begin position="54"/>
        <end position="64"/>
    </location>
</feature>
<accession>A0A2K6W9E6</accession>
<feature type="compositionally biased region" description="Basic residues" evidence="1">
    <location>
        <begin position="29"/>
        <end position="49"/>
    </location>
</feature>
<evidence type="ECO:0000256" key="1">
    <source>
        <dbReference type="SAM" id="MobiDB-lite"/>
    </source>
</evidence>
<dbReference type="STRING" id="6282.A0A2K6W9E6"/>
<feature type="compositionally biased region" description="Basic and acidic residues" evidence="1">
    <location>
        <begin position="14"/>
        <end position="25"/>
    </location>
</feature>
<sequence length="350" mass="41363">MGPLESKHAKHRKQSDIISEREKKSFLSRLRKRLLQRHASSCKHNRKRSSASNRKSEKSQRSYFCEDHRIEERRSKRLSEKEQKKLQKEGGRKVLTKHCKHGVEFPDGHLLHQVEQALEVSNCAREKIKAFFSRPMQDASVQKFVEKIKKRNELRKESTFKEQVPEIPLRRADEKFPLRHRVEKHEPEMREESDRIIPLKKSILRVTNKDNEGKLFDEDGLPFWSKFSKVQKDSEKKIEEATDEDLPMDSELLLEVQAGLRKLVKMPKIRIVMDPYAPLDYLKSRDKIFFTTEVIFSNTVRSMVNLNDEISNKEIISKRSQRLGKVLIEEPIKLTQYNENNPLIHEQISM</sequence>
<dbReference type="EMBL" id="CMVM020000177">
    <property type="status" value="NOT_ANNOTATED_CDS"/>
    <property type="molecule type" value="Genomic_DNA"/>
</dbReference>
<dbReference type="Pfam" id="PF05867">
    <property type="entry name" value="DUF851"/>
    <property type="match status" value="1"/>
</dbReference>
<protein>
    <submittedName>
        <fullName evidence="2">Uncharacterized protein</fullName>
    </submittedName>
</protein>
<keyword evidence="3" id="KW-1185">Reference proteome</keyword>
<evidence type="ECO:0000313" key="3">
    <source>
        <dbReference type="Proteomes" id="UP000024404"/>
    </source>
</evidence>
<dbReference type="Proteomes" id="UP000024404">
    <property type="component" value="Unassembled WGS sequence"/>
</dbReference>
<dbReference type="EnsemblMetazoa" id="OVOC6500.1">
    <property type="protein sequence ID" value="OVOC6500.1"/>
    <property type="gene ID" value="WBGene00243309"/>
</dbReference>
<dbReference type="InterPro" id="IPR008569">
    <property type="entry name" value="DUF851"/>
</dbReference>
<dbReference type="EnsemblMetazoa" id="OVOC6500.2">
    <property type="protein sequence ID" value="OVOC6500.2"/>
    <property type="gene ID" value="WBGene00243309"/>
</dbReference>
<reference evidence="3" key="1">
    <citation type="submission" date="2013-10" db="EMBL/GenBank/DDBJ databases">
        <title>Genome sequencing of Onchocerca volvulus.</title>
        <authorList>
            <person name="Cotton J."/>
            <person name="Tsai J."/>
            <person name="Stanley E."/>
            <person name="Tracey A."/>
            <person name="Holroyd N."/>
            <person name="Lustigman S."/>
            <person name="Berriman M."/>
        </authorList>
    </citation>
    <scope>NUCLEOTIDE SEQUENCE</scope>
</reference>
<name>A0A2K6W9E6_ONCVO</name>
<feature type="region of interest" description="Disordered" evidence="1">
    <location>
        <begin position="1"/>
        <end position="64"/>
    </location>
</feature>
<reference evidence="2" key="2">
    <citation type="submission" date="2018-02" db="UniProtKB">
        <authorList>
            <consortium name="EnsemblMetazoa"/>
        </authorList>
    </citation>
    <scope>IDENTIFICATION</scope>
</reference>
<organism evidence="2 3">
    <name type="scientific">Onchocerca volvulus</name>
    <dbReference type="NCBI Taxonomy" id="6282"/>
    <lineage>
        <taxon>Eukaryota</taxon>
        <taxon>Metazoa</taxon>
        <taxon>Ecdysozoa</taxon>
        <taxon>Nematoda</taxon>
        <taxon>Chromadorea</taxon>
        <taxon>Rhabditida</taxon>
        <taxon>Spirurina</taxon>
        <taxon>Spiruromorpha</taxon>
        <taxon>Filarioidea</taxon>
        <taxon>Onchocercidae</taxon>
        <taxon>Onchocerca</taxon>
    </lineage>
</organism>
<proteinExistence type="predicted"/>